<evidence type="ECO:0000256" key="1">
    <source>
        <dbReference type="ARBA" id="ARBA00043996"/>
    </source>
</evidence>
<comment type="caution">
    <text evidence="5">The sequence shown here is derived from an EMBL/GenBank/DDBJ whole genome shotgun (WGS) entry which is preliminary data.</text>
</comment>
<keyword evidence="6" id="KW-1185">Reference proteome</keyword>
<dbReference type="InterPro" id="IPR002921">
    <property type="entry name" value="Fungal_lipase-type"/>
</dbReference>
<evidence type="ECO:0000256" key="3">
    <source>
        <dbReference type="ARBA" id="ARBA00048461"/>
    </source>
</evidence>
<organism evidence="5 6">
    <name type="scientific">Phyllosticta citriasiana</name>
    <dbReference type="NCBI Taxonomy" id="595635"/>
    <lineage>
        <taxon>Eukaryota</taxon>
        <taxon>Fungi</taxon>
        <taxon>Dikarya</taxon>
        <taxon>Ascomycota</taxon>
        <taxon>Pezizomycotina</taxon>
        <taxon>Dothideomycetes</taxon>
        <taxon>Dothideomycetes incertae sedis</taxon>
        <taxon>Botryosphaeriales</taxon>
        <taxon>Phyllostictaceae</taxon>
        <taxon>Phyllosticta</taxon>
    </lineage>
</organism>
<evidence type="ECO:0000313" key="6">
    <source>
        <dbReference type="Proteomes" id="UP001363622"/>
    </source>
</evidence>
<dbReference type="Proteomes" id="UP001363622">
    <property type="component" value="Unassembled WGS sequence"/>
</dbReference>
<evidence type="ECO:0000259" key="4">
    <source>
        <dbReference type="Pfam" id="PF01764"/>
    </source>
</evidence>
<proteinExistence type="inferred from homology"/>
<dbReference type="Gene3D" id="3.40.50.1820">
    <property type="entry name" value="alpha/beta hydrolase"/>
    <property type="match status" value="1"/>
</dbReference>
<dbReference type="GO" id="GO:0016787">
    <property type="term" value="F:hydrolase activity"/>
    <property type="evidence" value="ECO:0007669"/>
    <property type="project" value="UniProtKB-KW"/>
</dbReference>
<dbReference type="PANTHER" id="PTHR45856:SF24">
    <property type="entry name" value="FUNGAL LIPASE-LIKE DOMAIN-CONTAINING PROTEIN"/>
    <property type="match status" value="1"/>
</dbReference>
<dbReference type="PANTHER" id="PTHR45856">
    <property type="entry name" value="ALPHA/BETA-HYDROLASES SUPERFAMILY PROTEIN"/>
    <property type="match status" value="1"/>
</dbReference>
<comment type="catalytic activity">
    <reaction evidence="3">
        <text>a monoacylglycerol + H2O = glycerol + a fatty acid + H(+)</text>
        <dbReference type="Rhea" id="RHEA:15245"/>
        <dbReference type="ChEBI" id="CHEBI:15377"/>
        <dbReference type="ChEBI" id="CHEBI:15378"/>
        <dbReference type="ChEBI" id="CHEBI:17408"/>
        <dbReference type="ChEBI" id="CHEBI:17754"/>
        <dbReference type="ChEBI" id="CHEBI:28868"/>
    </reaction>
</comment>
<dbReference type="Pfam" id="PF01764">
    <property type="entry name" value="Lipase_3"/>
    <property type="match status" value="1"/>
</dbReference>
<evidence type="ECO:0000313" key="5">
    <source>
        <dbReference type="EMBL" id="KAK7510058.1"/>
    </source>
</evidence>
<protein>
    <submittedName>
        <fullName evidence="5">Alpha/Beta hydrolase protein</fullName>
    </submittedName>
</protein>
<reference evidence="5 6" key="1">
    <citation type="submission" date="2024-04" db="EMBL/GenBank/DDBJ databases">
        <title>Phyllosticta paracitricarpa is synonymous to the EU quarantine fungus P. citricarpa based on phylogenomic analyses.</title>
        <authorList>
            <consortium name="Lawrence Berkeley National Laboratory"/>
            <person name="Van Ingen-Buijs V.A."/>
            <person name="Van Westerhoven A.C."/>
            <person name="Haridas S."/>
            <person name="Skiadas P."/>
            <person name="Martin F."/>
            <person name="Groenewald J.Z."/>
            <person name="Crous P.W."/>
            <person name="Seidl M.F."/>
        </authorList>
    </citation>
    <scope>NUCLEOTIDE SEQUENCE [LARGE SCALE GENOMIC DNA]</scope>
    <source>
        <strain evidence="5 6">CBS 123371</strain>
    </source>
</reference>
<comment type="similarity">
    <text evidence="1">Belongs to the AB hydrolase superfamily. Lipase family. Class 3 subfamily.</text>
</comment>
<dbReference type="InterPro" id="IPR051218">
    <property type="entry name" value="Sec_MonoDiacylglyc_Lipase"/>
</dbReference>
<gene>
    <name evidence="5" type="ORF">IWZ03DRAFT_81426</name>
</gene>
<dbReference type="SUPFAM" id="SSF53474">
    <property type="entry name" value="alpha/beta-Hydrolases"/>
    <property type="match status" value="1"/>
</dbReference>
<feature type="domain" description="Fungal lipase-type" evidence="4">
    <location>
        <begin position="169"/>
        <end position="306"/>
    </location>
</feature>
<dbReference type="CDD" id="cd00519">
    <property type="entry name" value="Lipase_3"/>
    <property type="match status" value="1"/>
</dbReference>
<comment type="catalytic activity">
    <reaction evidence="2">
        <text>a diacylglycerol + H2O = a monoacylglycerol + a fatty acid + H(+)</text>
        <dbReference type="Rhea" id="RHEA:32731"/>
        <dbReference type="ChEBI" id="CHEBI:15377"/>
        <dbReference type="ChEBI" id="CHEBI:15378"/>
        <dbReference type="ChEBI" id="CHEBI:17408"/>
        <dbReference type="ChEBI" id="CHEBI:18035"/>
        <dbReference type="ChEBI" id="CHEBI:28868"/>
    </reaction>
</comment>
<name>A0ABR1KAH6_9PEZI</name>
<dbReference type="InterPro" id="IPR029058">
    <property type="entry name" value="AB_hydrolase_fold"/>
</dbReference>
<sequence length="429" mass="46935">MGIFRRKALQASAFQSAGSGSDLSGSIPSSGLTFVDNFKGALEAIEEVSQVLDETFKEIEFEGSSSERLEEYQARLNGEADKYANSSLDFCNTKKRWTCDSNDGVLISIAWKCAAGTYDADYTARLQNYEFRLQNSFPPSAGGTTKATTITLVESSDTSSGSSSFPVVVVAIRGTASTVDAMVNLNIAPRTAESFLFPGLEVHAGFLGAAQALDPPVSKCISEVCRASGARHVLFTGHSAGAAVSSFLFLHYRRKGFHDVLPKSSCILFGCPPAFRPCPTALEHDLKPNAGELWLNIINEYDVVSRADRPYVRSLVDLFRSTYGQTPLESTSYDSYSTDTSSTGTAVGQNWAVPLPEYRHYGDLIVLRMSRSDPSPAENRMLFDDELRLEAWKVTSEEFSKLLFTRIAVHRRRYYERAAAMVAKGALSA</sequence>
<evidence type="ECO:0000256" key="2">
    <source>
        <dbReference type="ARBA" id="ARBA00047591"/>
    </source>
</evidence>
<dbReference type="EMBL" id="JBBPHU010000015">
    <property type="protein sequence ID" value="KAK7510058.1"/>
    <property type="molecule type" value="Genomic_DNA"/>
</dbReference>
<keyword evidence="5" id="KW-0378">Hydrolase</keyword>
<accession>A0ABR1KAH6</accession>